<keyword evidence="1" id="KW-0732">Signal</keyword>
<protein>
    <submittedName>
        <fullName evidence="2">DUF2845 domain-containing protein</fullName>
    </submittedName>
</protein>
<evidence type="ECO:0000313" key="3">
    <source>
        <dbReference type="Proteomes" id="UP001212189"/>
    </source>
</evidence>
<gene>
    <name evidence="2" type="ORF">O6P33_11925</name>
</gene>
<proteinExistence type="predicted"/>
<reference evidence="2 3" key="1">
    <citation type="submission" date="2022-12" db="EMBL/GenBank/DDBJ databases">
        <title>Coexistence and Characterization of a Novel Tigecycline Resistance gene tet(X) variant and blaNDM-1 in a Pseudomonas caeni Isolate of Chicken Origin.</title>
        <authorList>
            <person name="Lu X."/>
            <person name="Zhang L."/>
            <person name="Li R."/>
            <person name="Wang Z."/>
        </authorList>
    </citation>
    <scope>NUCLEOTIDE SEQUENCE [LARGE SCALE GENOMIC DNA]</scope>
    <source>
        <strain evidence="2 3">CE14</strain>
    </source>
</reference>
<feature type="signal peptide" evidence="1">
    <location>
        <begin position="1"/>
        <end position="20"/>
    </location>
</feature>
<dbReference type="RefSeq" id="WP_269817997.1">
    <property type="nucleotide sequence ID" value="NZ_CP114976.1"/>
</dbReference>
<keyword evidence="3" id="KW-1185">Reference proteome</keyword>
<dbReference type="InterPro" id="IPR021268">
    <property type="entry name" value="DUF2845"/>
</dbReference>
<feature type="chain" id="PRO_5042219716" evidence="1">
    <location>
        <begin position="21"/>
        <end position="99"/>
    </location>
</feature>
<dbReference type="KEGG" id="dce:O6P33_11925"/>
<dbReference type="EMBL" id="CP114976">
    <property type="protein sequence ID" value="WBE25052.1"/>
    <property type="molecule type" value="Genomic_DNA"/>
</dbReference>
<dbReference type="Pfam" id="PF11006">
    <property type="entry name" value="DUF2845"/>
    <property type="match status" value="1"/>
</dbReference>
<evidence type="ECO:0000256" key="1">
    <source>
        <dbReference type="SAM" id="SignalP"/>
    </source>
</evidence>
<evidence type="ECO:0000313" key="2">
    <source>
        <dbReference type="EMBL" id="WBE25052.1"/>
    </source>
</evidence>
<organism evidence="2 3">
    <name type="scientific">Denitrificimonas caeni</name>
    <dbReference type="NCBI Taxonomy" id="521720"/>
    <lineage>
        <taxon>Bacteria</taxon>
        <taxon>Pseudomonadati</taxon>
        <taxon>Pseudomonadota</taxon>
        <taxon>Gammaproteobacteria</taxon>
        <taxon>Pseudomonadales</taxon>
        <taxon>Pseudomonadaceae</taxon>
        <taxon>Denitrificimonas</taxon>
    </lineage>
</organism>
<accession>A0AAE9VPC0</accession>
<name>A0AAE9VPC0_9GAMM</name>
<sequence length="99" mass="11083">MLRPVLYVLLLLSLSTPALASSTYRCNSQLVSLGADSHEVRSKCGEPISEDELGFKRVINQYGHSHELRVTEWVYGPKGGMYYFLRFEGGNLAKISSSR</sequence>
<dbReference type="Proteomes" id="UP001212189">
    <property type="component" value="Chromosome"/>
</dbReference>
<dbReference type="AlphaFoldDB" id="A0AAE9VPC0"/>